<comment type="subcellular location">
    <subcellularLocation>
        <location evidence="1">Cell membrane</location>
        <topology evidence="1">Multi-pass membrane protein</topology>
    </subcellularLocation>
</comment>
<evidence type="ECO:0000256" key="7">
    <source>
        <dbReference type="SAM" id="Phobius"/>
    </source>
</evidence>
<dbReference type="InterPro" id="IPR003317">
    <property type="entry name" value="Cyt-d_oxidase_su2"/>
</dbReference>
<keyword evidence="3" id="KW-1003">Cell membrane</keyword>
<proteinExistence type="inferred from homology"/>
<dbReference type="AlphaFoldDB" id="A0A7W8A155"/>
<evidence type="ECO:0000256" key="5">
    <source>
        <dbReference type="ARBA" id="ARBA00022989"/>
    </source>
</evidence>
<dbReference type="GO" id="GO:0016682">
    <property type="term" value="F:oxidoreductase activity, acting on diphenols and related substances as donors, oxygen as acceptor"/>
    <property type="evidence" value="ECO:0007669"/>
    <property type="project" value="TreeGrafter"/>
</dbReference>
<name>A0A7W8A155_9ACTN</name>
<keyword evidence="6 7" id="KW-0472">Membrane</keyword>
<comment type="similarity">
    <text evidence="2">Belongs to the cytochrome ubiquinol oxidase subunit 2 family.</text>
</comment>
<dbReference type="GO" id="GO:0070069">
    <property type="term" value="C:cytochrome complex"/>
    <property type="evidence" value="ECO:0007669"/>
    <property type="project" value="TreeGrafter"/>
</dbReference>
<comment type="caution">
    <text evidence="8">The sequence shown here is derived from an EMBL/GenBank/DDBJ whole genome shotgun (WGS) entry which is preliminary data.</text>
</comment>
<sequence length="243" mass="26148">MELIWFVVFAVLLAGYFALEGFDLGVGLLMLGRPQERRDRMVAAVAPYVLANEVWLVAVAGALFGVYPMLEGPVLFGLYPVVVAMLLSWVLRDAGLWFRRRMDGSGWRSFWDLMITLGSLGLSVGWGVALYAAATGFTASLLHPFGLGLGALLAVLFAVHGQAFLNWREGGKAARLLLTGLASAAPVIALLIGSASFLMASSAADSSLSVLSFMVLPFAPIMVGAQVWVWRTFRGAIRTPSFF</sequence>
<reference evidence="8 9" key="1">
    <citation type="submission" date="2020-08" db="EMBL/GenBank/DDBJ databases">
        <title>Genomic Encyclopedia of Type Strains, Phase IV (KMG-IV): sequencing the most valuable type-strain genomes for metagenomic binning, comparative biology and taxonomic classification.</title>
        <authorList>
            <person name="Goeker M."/>
        </authorList>
    </citation>
    <scope>NUCLEOTIDE SEQUENCE [LARGE SCALE GENOMIC DNA]</scope>
    <source>
        <strain evidence="8 9">DSM 45385</strain>
    </source>
</reference>
<feature type="transmembrane region" description="Helical" evidence="7">
    <location>
        <begin position="177"/>
        <end position="198"/>
    </location>
</feature>
<dbReference type="RefSeq" id="WP_184961587.1">
    <property type="nucleotide sequence ID" value="NZ_JACHIN010000003.1"/>
</dbReference>
<keyword evidence="4 7" id="KW-0812">Transmembrane</keyword>
<evidence type="ECO:0000256" key="3">
    <source>
        <dbReference type="ARBA" id="ARBA00022475"/>
    </source>
</evidence>
<evidence type="ECO:0000256" key="1">
    <source>
        <dbReference type="ARBA" id="ARBA00004651"/>
    </source>
</evidence>
<keyword evidence="5 7" id="KW-1133">Transmembrane helix</keyword>
<feature type="transmembrane region" description="Helical" evidence="7">
    <location>
        <begin position="210"/>
        <end position="230"/>
    </location>
</feature>
<dbReference type="PANTHER" id="PTHR43141">
    <property type="entry name" value="CYTOCHROME BD2 SUBUNIT II"/>
    <property type="match status" value="1"/>
</dbReference>
<dbReference type="EMBL" id="JACHIN010000003">
    <property type="protein sequence ID" value="MBB5077640.1"/>
    <property type="molecule type" value="Genomic_DNA"/>
</dbReference>
<evidence type="ECO:0000313" key="9">
    <source>
        <dbReference type="Proteomes" id="UP000568380"/>
    </source>
</evidence>
<evidence type="ECO:0000256" key="4">
    <source>
        <dbReference type="ARBA" id="ARBA00022692"/>
    </source>
</evidence>
<evidence type="ECO:0000256" key="6">
    <source>
        <dbReference type="ARBA" id="ARBA00023136"/>
    </source>
</evidence>
<dbReference type="PANTHER" id="PTHR43141:SF4">
    <property type="entry name" value="CYTOCHROME BD2 SUBUNIT II"/>
    <property type="match status" value="1"/>
</dbReference>
<feature type="transmembrane region" description="Helical" evidence="7">
    <location>
        <begin position="145"/>
        <end position="165"/>
    </location>
</feature>
<dbReference type="GO" id="GO:0019646">
    <property type="term" value="P:aerobic electron transport chain"/>
    <property type="evidence" value="ECO:0007669"/>
    <property type="project" value="TreeGrafter"/>
</dbReference>
<dbReference type="GO" id="GO:0009055">
    <property type="term" value="F:electron transfer activity"/>
    <property type="evidence" value="ECO:0007669"/>
    <property type="project" value="TreeGrafter"/>
</dbReference>
<dbReference type="Pfam" id="PF02322">
    <property type="entry name" value="Cyt_bd_oxida_II"/>
    <property type="match status" value="1"/>
</dbReference>
<dbReference type="GO" id="GO:0005886">
    <property type="term" value="C:plasma membrane"/>
    <property type="evidence" value="ECO:0007669"/>
    <property type="project" value="UniProtKB-SubCell"/>
</dbReference>
<keyword evidence="9" id="KW-1185">Reference proteome</keyword>
<evidence type="ECO:0000256" key="2">
    <source>
        <dbReference type="ARBA" id="ARBA00007543"/>
    </source>
</evidence>
<protein>
    <submittedName>
        <fullName evidence="8">Cytochrome bd-type quinol oxidase subunit 2</fullName>
    </submittedName>
</protein>
<evidence type="ECO:0000313" key="8">
    <source>
        <dbReference type="EMBL" id="MBB5077640.1"/>
    </source>
</evidence>
<feature type="transmembrane region" description="Helical" evidence="7">
    <location>
        <begin position="111"/>
        <end position="133"/>
    </location>
</feature>
<feature type="transmembrane region" description="Helical" evidence="7">
    <location>
        <begin position="6"/>
        <end position="31"/>
    </location>
</feature>
<feature type="transmembrane region" description="Helical" evidence="7">
    <location>
        <begin position="73"/>
        <end position="91"/>
    </location>
</feature>
<organism evidence="8 9">
    <name type="scientific">Nonomuraea endophytica</name>
    <dbReference type="NCBI Taxonomy" id="714136"/>
    <lineage>
        <taxon>Bacteria</taxon>
        <taxon>Bacillati</taxon>
        <taxon>Actinomycetota</taxon>
        <taxon>Actinomycetes</taxon>
        <taxon>Streptosporangiales</taxon>
        <taxon>Streptosporangiaceae</taxon>
        <taxon>Nonomuraea</taxon>
    </lineage>
</organism>
<gene>
    <name evidence="8" type="ORF">HNR40_003113</name>
</gene>
<accession>A0A7W8A155</accession>
<dbReference type="Proteomes" id="UP000568380">
    <property type="component" value="Unassembled WGS sequence"/>
</dbReference>
<feature type="transmembrane region" description="Helical" evidence="7">
    <location>
        <begin position="43"/>
        <end position="67"/>
    </location>
</feature>